<dbReference type="PROSITE" id="PS01124">
    <property type="entry name" value="HTH_ARAC_FAMILY_2"/>
    <property type="match status" value="1"/>
</dbReference>
<dbReference type="SUPFAM" id="SSF46689">
    <property type="entry name" value="Homeodomain-like"/>
    <property type="match status" value="1"/>
</dbReference>
<organism evidence="5 6">
    <name type="scientific">Streptomyces laurentii</name>
    <dbReference type="NCBI Taxonomy" id="39478"/>
    <lineage>
        <taxon>Bacteria</taxon>
        <taxon>Bacillati</taxon>
        <taxon>Actinomycetota</taxon>
        <taxon>Actinomycetes</taxon>
        <taxon>Kitasatosporales</taxon>
        <taxon>Streptomycetaceae</taxon>
        <taxon>Streptomyces</taxon>
    </lineage>
</organism>
<feature type="domain" description="HTH araC/xylS-type" evidence="4">
    <location>
        <begin position="1"/>
        <end position="101"/>
    </location>
</feature>
<evidence type="ECO:0000256" key="3">
    <source>
        <dbReference type="ARBA" id="ARBA00023163"/>
    </source>
</evidence>
<evidence type="ECO:0000256" key="2">
    <source>
        <dbReference type="ARBA" id="ARBA00023125"/>
    </source>
</evidence>
<keyword evidence="3" id="KW-0804">Transcription</keyword>
<dbReference type="EMBL" id="AP017424">
    <property type="protein sequence ID" value="BAU82544.1"/>
    <property type="molecule type" value="Genomic_DNA"/>
</dbReference>
<sequence length="119" mass="13185">MAFIRDNADAPQLDVPAIAAAHHISVSYLHRLFQLEGNGATVAGFLQRQRLARARRDLADPLNQRVPVRVIAAQRGFSHAAAFSRAFRDAYGMTPTDYRRKSSRPFQVGAINSELELPA</sequence>
<dbReference type="InterPro" id="IPR018062">
    <property type="entry name" value="HTH_AraC-typ_CS"/>
</dbReference>
<dbReference type="Pfam" id="PF12833">
    <property type="entry name" value="HTH_18"/>
    <property type="match status" value="1"/>
</dbReference>
<dbReference type="InterPro" id="IPR020449">
    <property type="entry name" value="Tscrpt_reg_AraC-type_HTH"/>
</dbReference>
<evidence type="ECO:0000313" key="6">
    <source>
        <dbReference type="Proteomes" id="UP000217676"/>
    </source>
</evidence>
<dbReference type="GO" id="GO:0043565">
    <property type="term" value="F:sequence-specific DNA binding"/>
    <property type="evidence" value="ECO:0007669"/>
    <property type="project" value="InterPro"/>
</dbReference>
<dbReference type="PRINTS" id="PR00032">
    <property type="entry name" value="HTHARAC"/>
</dbReference>
<dbReference type="PANTHER" id="PTHR43280:SF31">
    <property type="entry name" value="TRANSCRIPTIONAL REGULATORY PROTEIN"/>
    <property type="match status" value="1"/>
</dbReference>
<dbReference type="PROSITE" id="PS00041">
    <property type="entry name" value="HTH_ARAC_FAMILY_1"/>
    <property type="match status" value="1"/>
</dbReference>
<dbReference type="GO" id="GO:0003700">
    <property type="term" value="F:DNA-binding transcription factor activity"/>
    <property type="evidence" value="ECO:0007669"/>
    <property type="project" value="InterPro"/>
</dbReference>
<keyword evidence="2" id="KW-0238">DNA-binding</keyword>
<evidence type="ECO:0000259" key="4">
    <source>
        <dbReference type="PROSITE" id="PS01124"/>
    </source>
</evidence>
<keyword evidence="6" id="KW-1185">Reference proteome</keyword>
<evidence type="ECO:0000256" key="1">
    <source>
        <dbReference type="ARBA" id="ARBA00023015"/>
    </source>
</evidence>
<name>A0A160NWQ8_STRLU</name>
<dbReference type="KEGG" id="slau:SLA_1606"/>
<accession>A0A160NWQ8</accession>
<dbReference type="InterPro" id="IPR009057">
    <property type="entry name" value="Homeodomain-like_sf"/>
</dbReference>
<reference evidence="5 6" key="1">
    <citation type="journal article" date="2016" name="Genome Announc.">
        <title>Complete Genome Sequence of Thiostrepton-Producing Streptomyces laurentii ATCC 31255.</title>
        <authorList>
            <person name="Doi K."/>
            <person name="Fujino Y."/>
            <person name="Nagayoshi Y."/>
            <person name="Ohshima T."/>
            <person name="Ogata S."/>
        </authorList>
    </citation>
    <scope>NUCLEOTIDE SEQUENCE [LARGE SCALE GENOMIC DNA]</scope>
    <source>
        <strain evidence="5 6">ATCC 31255</strain>
    </source>
</reference>
<proteinExistence type="predicted"/>
<dbReference type="PANTHER" id="PTHR43280">
    <property type="entry name" value="ARAC-FAMILY TRANSCRIPTIONAL REGULATOR"/>
    <property type="match status" value="1"/>
</dbReference>
<dbReference type="SMART" id="SM00342">
    <property type="entry name" value="HTH_ARAC"/>
    <property type="match status" value="1"/>
</dbReference>
<dbReference type="Proteomes" id="UP000217676">
    <property type="component" value="Chromosome"/>
</dbReference>
<dbReference type="AlphaFoldDB" id="A0A160NWQ8"/>
<dbReference type="InterPro" id="IPR018060">
    <property type="entry name" value="HTH_AraC"/>
</dbReference>
<dbReference type="Gene3D" id="1.10.10.60">
    <property type="entry name" value="Homeodomain-like"/>
    <property type="match status" value="1"/>
</dbReference>
<keyword evidence="1" id="KW-0805">Transcription regulation</keyword>
<evidence type="ECO:0000313" key="5">
    <source>
        <dbReference type="EMBL" id="BAU82544.1"/>
    </source>
</evidence>
<protein>
    <submittedName>
        <fullName evidence="5">AraC-family transcriptional regulator</fullName>
    </submittedName>
</protein>
<gene>
    <name evidence="5" type="ORF">SLA_1606</name>
</gene>